<evidence type="ECO:0000256" key="3">
    <source>
        <dbReference type="SAM" id="Phobius"/>
    </source>
</evidence>
<sequence length="118" mass="12789">MSSEPYDPYIPNGAQGAPGAPNARTPGDARVAVIQAEVDGAMGKMRENVTNLAQRGDDLGSLQDKTEDLAGSAQKFNRGANKVRQRMRWQEMKMRIWIGVGIVVLLAIIIIPAVVTTR</sequence>
<protein>
    <submittedName>
        <fullName evidence="5">Synaptobrevin</fullName>
    </submittedName>
</protein>
<dbReference type="Pfam" id="PF00957">
    <property type="entry name" value="Synaptobrevin"/>
    <property type="match status" value="1"/>
</dbReference>
<dbReference type="InterPro" id="IPR042855">
    <property type="entry name" value="V_SNARE_CC"/>
</dbReference>
<feature type="transmembrane region" description="Helical" evidence="3">
    <location>
        <begin position="96"/>
        <end position="115"/>
    </location>
</feature>
<dbReference type="GO" id="GO:0016020">
    <property type="term" value="C:membrane"/>
    <property type="evidence" value="ECO:0007669"/>
    <property type="project" value="InterPro"/>
</dbReference>
<dbReference type="PRINTS" id="PR00219">
    <property type="entry name" value="SYNAPTOBREVN"/>
</dbReference>
<gene>
    <name evidence="5" type="ORF">C8A00DRAFT_38110</name>
</gene>
<feature type="compositionally biased region" description="Low complexity" evidence="2">
    <location>
        <begin position="11"/>
        <end position="23"/>
    </location>
</feature>
<evidence type="ECO:0000256" key="2">
    <source>
        <dbReference type="SAM" id="MobiDB-lite"/>
    </source>
</evidence>
<comment type="caution">
    <text evidence="5">The sequence shown here is derived from an EMBL/GenBank/DDBJ whole genome shotgun (WGS) entry which is preliminary data.</text>
</comment>
<dbReference type="PANTHER" id="PTHR45701">
    <property type="entry name" value="SYNAPTOBREVIN FAMILY MEMBER"/>
    <property type="match status" value="1"/>
</dbReference>
<dbReference type="InterPro" id="IPR016444">
    <property type="entry name" value="Synaptobrevin/VAMP"/>
</dbReference>
<dbReference type="PROSITE" id="PS50892">
    <property type="entry name" value="V_SNARE"/>
    <property type="match status" value="1"/>
</dbReference>
<dbReference type="InterPro" id="IPR001388">
    <property type="entry name" value="Synaptobrevin-like"/>
</dbReference>
<evidence type="ECO:0000256" key="1">
    <source>
        <dbReference type="PROSITE-ProRule" id="PRU00290"/>
    </source>
</evidence>
<feature type="region of interest" description="Disordered" evidence="2">
    <location>
        <begin position="1"/>
        <end position="26"/>
    </location>
</feature>
<reference evidence="5" key="2">
    <citation type="submission" date="2023-05" db="EMBL/GenBank/DDBJ databases">
        <authorList>
            <consortium name="Lawrence Berkeley National Laboratory"/>
            <person name="Steindorff A."/>
            <person name="Hensen N."/>
            <person name="Bonometti L."/>
            <person name="Westerberg I."/>
            <person name="Brannstrom I.O."/>
            <person name="Guillou S."/>
            <person name="Cros-Aarteil S."/>
            <person name="Calhoun S."/>
            <person name="Haridas S."/>
            <person name="Kuo A."/>
            <person name="Mondo S."/>
            <person name="Pangilinan J."/>
            <person name="Riley R."/>
            <person name="Labutti K."/>
            <person name="Andreopoulos B."/>
            <person name="Lipzen A."/>
            <person name="Chen C."/>
            <person name="Yanf M."/>
            <person name="Daum C."/>
            <person name="Ng V."/>
            <person name="Clum A."/>
            <person name="Ohm R."/>
            <person name="Martin F."/>
            <person name="Silar P."/>
            <person name="Natvig D."/>
            <person name="Lalanne C."/>
            <person name="Gautier V."/>
            <person name="Ament-Velasquez S.L."/>
            <person name="Kruys A."/>
            <person name="Hutchinson M.I."/>
            <person name="Powell A.J."/>
            <person name="Barry K."/>
            <person name="Miller A.N."/>
            <person name="Grigoriev I.V."/>
            <person name="Debuchy R."/>
            <person name="Gladieux P."/>
            <person name="Thoren M.H."/>
            <person name="Johannesson H."/>
        </authorList>
    </citation>
    <scope>NUCLEOTIDE SEQUENCE</scope>
    <source>
        <strain evidence="5">CBS 538.74</strain>
    </source>
</reference>
<dbReference type="PIRSF" id="PIRSF005409">
    <property type="entry name" value="Synaptobrevin_euk"/>
    <property type="match status" value="1"/>
</dbReference>
<feature type="domain" description="V-SNARE coiled-coil homology" evidence="4">
    <location>
        <begin position="30"/>
        <end position="90"/>
    </location>
</feature>
<keyword evidence="3" id="KW-0812">Transmembrane</keyword>
<dbReference type="AlphaFoldDB" id="A0AAN6VDC4"/>
<dbReference type="Proteomes" id="UP001302745">
    <property type="component" value="Unassembled WGS sequence"/>
</dbReference>
<keyword evidence="1" id="KW-0175">Coiled coil</keyword>
<proteinExistence type="predicted"/>
<keyword evidence="3" id="KW-0472">Membrane</keyword>
<keyword evidence="6" id="KW-1185">Reference proteome</keyword>
<dbReference type="GO" id="GO:0016192">
    <property type="term" value="P:vesicle-mediated transport"/>
    <property type="evidence" value="ECO:0007669"/>
    <property type="project" value="InterPro"/>
</dbReference>
<dbReference type="EMBL" id="MU857176">
    <property type="protein sequence ID" value="KAK4149292.1"/>
    <property type="molecule type" value="Genomic_DNA"/>
</dbReference>
<name>A0AAN6VDC4_9PEZI</name>
<evidence type="ECO:0000313" key="5">
    <source>
        <dbReference type="EMBL" id="KAK4149292.1"/>
    </source>
</evidence>
<reference evidence="5" key="1">
    <citation type="journal article" date="2023" name="Mol. Phylogenet. Evol.">
        <title>Genome-scale phylogeny and comparative genomics of the fungal order Sordariales.</title>
        <authorList>
            <person name="Hensen N."/>
            <person name="Bonometti L."/>
            <person name="Westerberg I."/>
            <person name="Brannstrom I.O."/>
            <person name="Guillou S."/>
            <person name="Cros-Aarteil S."/>
            <person name="Calhoun S."/>
            <person name="Haridas S."/>
            <person name="Kuo A."/>
            <person name="Mondo S."/>
            <person name="Pangilinan J."/>
            <person name="Riley R."/>
            <person name="LaButti K."/>
            <person name="Andreopoulos B."/>
            <person name="Lipzen A."/>
            <person name="Chen C."/>
            <person name="Yan M."/>
            <person name="Daum C."/>
            <person name="Ng V."/>
            <person name="Clum A."/>
            <person name="Steindorff A."/>
            <person name="Ohm R.A."/>
            <person name="Martin F."/>
            <person name="Silar P."/>
            <person name="Natvig D.O."/>
            <person name="Lalanne C."/>
            <person name="Gautier V."/>
            <person name="Ament-Velasquez S.L."/>
            <person name="Kruys A."/>
            <person name="Hutchinson M.I."/>
            <person name="Powell A.J."/>
            <person name="Barry K."/>
            <person name="Miller A.N."/>
            <person name="Grigoriev I.V."/>
            <person name="Debuchy R."/>
            <person name="Gladieux P."/>
            <person name="Hiltunen Thoren M."/>
            <person name="Johannesson H."/>
        </authorList>
    </citation>
    <scope>NUCLEOTIDE SEQUENCE</scope>
    <source>
        <strain evidence="5">CBS 538.74</strain>
    </source>
</reference>
<dbReference type="SUPFAM" id="SSF58038">
    <property type="entry name" value="SNARE fusion complex"/>
    <property type="match status" value="1"/>
</dbReference>
<keyword evidence="3" id="KW-1133">Transmembrane helix</keyword>
<evidence type="ECO:0000259" key="4">
    <source>
        <dbReference type="PROSITE" id="PS50892"/>
    </source>
</evidence>
<accession>A0AAN6VDC4</accession>
<dbReference type="Gene3D" id="1.20.5.110">
    <property type="match status" value="1"/>
</dbReference>
<organism evidence="5 6">
    <name type="scientific">Chaetomidium leptoderma</name>
    <dbReference type="NCBI Taxonomy" id="669021"/>
    <lineage>
        <taxon>Eukaryota</taxon>
        <taxon>Fungi</taxon>
        <taxon>Dikarya</taxon>
        <taxon>Ascomycota</taxon>
        <taxon>Pezizomycotina</taxon>
        <taxon>Sordariomycetes</taxon>
        <taxon>Sordariomycetidae</taxon>
        <taxon>Sordariales</taxon>
        <taxon>Chaetomiaceae</taxon>
        <taxon>Chaetomidium</taxon>
    </lineage>
</organism>
<evidence type="ECO:0000313" key="6">
    <source>
        <dbReference type="Proteomes" id="UP001302745"/>
    </source>
</evidence>